<dbReference type="CDD" id="cd05830">
    <property type="entry name" value="Sortase_E"/>
    <property type="match status" value="1"/>
</dbReference>
<protein>
    <submittedName>
        <fullName evidence="4">Class E sortase</fullName>
    </submittedName>
</protein>
<keyword evidence="3" id="KW-0472">Membrane</keyword>
<gene>
    <name evidence="4" type="ORF">AB2L28_14035</name>
</gene>
<dbReference type="SUPFAM" id="SSF63817">
    <property type="entry name" value="Sortase"/>
    <property type="match status" value="1"/>
</dbReference>
<dbReference type="InterPro" id="IPR042003">
    <property type="entry name" value="Sortase_E"/>
</dbReference>
<dbReference type="NCBIfam" id="TIGR01076">
    <property type="entry name" value="sortase_fam"/>
    <property type="match status" value="1"/>
</dbReference>
<keyword evidence="5" id="KW-1185">Reference proteome</keyword>
<dbReference type="Gene3D" id="2.40.260.10">
    <property type="entry name" value="Sortase"/>
    <property type="match status" value="1"/>
</dbReference>
<dbReference type="Pfam" id="PF04203">
    <property type="entry name" value="Sortase"/>
    <property type="match status" value="1"/>
</dbReference>
<keyword evidence="3" id="KW-1133">Transmembrane helix</keyword>
<keyword evidence="3" id="KW-0812">Transmembrane</keyword>
<dbReference type="NCBIfam" id="NF033747">
    <property type="entry name" value="class_E_sortase"/>
    <property type="match status" value="1"/>
</dbReference>
<dbReference type="InterPro" id="IPR023365">
    <property type="entry name" value="Sortase_dom-sf"/>
</dbReference>
<dbReference type="RefSeq" id="WP_370719600.1">
    <property type="nucleotide sequence ID" value="NZ_JBGGTQ010000006.1"/>
</dbReference>
<organism evidence="4 5">
    <name type="scientific">Kineococcus mangrovi</name>
    <dbReference type="NCBI Taxonomy" id="1660183"/>
    <lineage>
        <taxon>Bacteria</taxon>
        <taxon>Bacillati</taxon>
        <taxon>Actinomycetota</taxon>
        <taxon>Actinomycetes</taxon>
        <taxon>Kineosporiales</taxon>
        <taxon>Kineosporiaceae</taxon>
        <taxon>Kineococcus</taxon>
    </lineage>
</organism>
<evidence type="ECO:0000256" key="1">
    <source>
        <dbReference type="ARBA" id="ARBA00022801"/>
    </source>
</evidence>
<keyword evidence="1" id="KW-0378">Hydrolase</keyword>
<comment type="caution">
    <text evidence="4">The sequence shown here is derived from an EMBL/GenBank/DDBJ whole genome shotgun (WGS) entry which is preliminary data.</text>
</comment>
<sequence length="240" mass="25368">MIRRAVSVLGELLVTAGVLTLLFVVWQLHWTDLTSGRAQAATVSSLEQRWERAAPAPAPAAPTPAAPAADPPVDPVAVPPVGQPFAILHVPRFATDYSVPVVEGTGTEELKDGIGHYTRSVMPGQVGNFAIAGHRVTYGKPFHLIAELQDGDAVVVETATQWLTYRVASHEIVSPQQVSVIAPVPDQPGATPTEAWLTMTACHPMHSARQRYVVHALLESVHDRADGPPASLDAPGGSAG</sequence>
<dbReference type="InterPro" id="IPR005754">
    <property type="entry name" value="Sortase"/>
</dbReference>
<feature type="compositionally biased region" description="Pro residues" evidence="2">
    <location>
        <begin position="56"/>
        <end position="74"/>
    </location>
</feature>
<proteinExistence type="predicted"/>
<evidence type="ECO:0000313" key="4">
    <source>
        <dbReference type="EMBL" id="MEZ0493355.1"/>
    </source>
</evidence>
<accession>A0ABV4I3U1</accession>
<dbReference type="EMBL" id="JBGGTQ010000006">
    <property type="protein sequence ID" value="MEZ0493355.1"/>
    <property type="molecule type" value="Genomic_DNA"/>
</dbReference>
<reference evidence="4 5" key="1">
    <citation type="submission" date="2024-07" db="EMBL/GenBank/DDBJ databases">
        <authorList>
            <person name="Thanompreechachai J."/>
            <person name="Duangmal K."/>
        </authorList>
    </citation>
    <scope>NUCLEOTIDE SEQUENCE [LARGE SCALE GENOMIC DNA]</scope>
    <source>
        <strain evidence="4 5">TBRC 1896</strain>
    </source>
</reference>
<evidence type="ECO:0000256" key="2">
    <source>
        <dbReference type="SAM" id="MobiDB-lite"/>
    </source>
</evidence>
<evidence type="ECO:0000313" key="5">
    <source>
        <dbReference type="Proteomes" id="UP001566476"/>
    </source>
</evidence>
<dbReference type="Proteomes" id="UP001566476">
    <property type="component" value="Unassembled WGS sequence"/>
</dbReference>
<feature type="region of interest" description="Disordered" evidence="2">
    <location>
        <begin position="51"/>
        <end position="74"/>
    </location>
</feature>
<feature type="transmembrane region" description="Helical" evidence="3">
    <location>
        <begin position="12"/>
        <end position="30"/>
    </location>
</feature>
<name>A0ABV4I3U1_9ACTN</name>
<evidence type="ECO:0000256" key="3">
    <source>
        <dbReference type="SAM" id="Phobius"/>
    </source>
</evidence>
<dbReference type="InterPro" id="IPR053465">
    <property type="entry name" value="Sortase_Class_E"/>
</dbReference>